<proteinExistence type="predicted"/>
<feature type="region of interest" description="Disordered" evidence="1">
    <location>
        <begin position="913"/>
        <end position="952"/>
    </location>
</feature>
<sequence>MTEDERNVLLHRFGAAISQHTTFDIDFESFTDIVSSDEDVITLFHSSGFFRSITRKIQLEPTEHRHHLLLARLSELCPLVSIATLSNEISSLFRSFLCQPHQYIANETSKYHSSFRTFLNILCNEFLACVIVGCGEAVHETIVTNFPSFSEALSQPLFQRLIPTSSFGIFQKILEISQNNTDPVKKISAFFSLFTIRTLTNDRADENDPVNLLSQCLRHTATFLNAHPDLIDSFIERVDLPSSPSDTLFRRDRYLNLTSTLSQSSSPLFLKLSQPLLDPKYPLHYILDPRSFTDPASSFFRIASTNPAFFHHIVESHTGDLVDISILTALWTARVVSDAPSESHCLDFGRATQNWIVLLNTLAEVKMDMAQDTKDFNTLPSSFLSLLILFAASTNDELSAAAVSVFSNKFGLSTPHTEALLFATPTTFLVSDAFTPRHSHEHEAAVHKRTQSQSICAETGCCVVMTSRSDLSFSARTMGFPNLLGIHFVGCLVNAFHSSTALPHSFPFFSPDLCGLSQQLSIWNDTSQSCALTALTALTDIEINLAFSVCPWERNMNEADEERINLAFVHLFPFLGAESQATFLSKFNIFYKFGRRDVCRSLDRMIECLIEMATVNSYNTPIALLTETRPTAEILSFINPETHSFDSFHSYISQFEVSIEEKLKTAEGEERWKLVTQLAVVSKDDPNFANEVMKVENDAQAFFILSVHTIRSAPRISFRLVSNPEALDRVIELAGRLDNLPLVAAALAHIADTVDKCVLPPDTNLFFHMEPKQTLRDLVLNTLNAVAARRREGVEEGCAVGKDEMTSQIVVSCLKVLRLLMNANTFDPTQFIDSLVSLTVTTDLSLQSSILLVLQQIEERTQNTPTPFSISTATAPFRGIHQSPVTQQPLLTIISSILLQSILDSFLSSPRNDSQSSSGLSRLLPQNDSQSSSGLSRLLSQNDSQSSSGLSRLLSQNDSQSSLLIHGISFQTNKSLTPSQVLEELNEALVSDITKQMIDIVCLVLEERKASSSQAQTPDDSLGFSLDRKTRHTTPQQLFIALHNFIFRDDPICLSASTFLPLAPFLTRILKIVVPLTTDRTKLRSEQHPHSQFLNFFLAILLSLINAGTPSTLSTPPLSSLLSILSIALDNQAFTPLLHPLSPPQSPIREPSFPD</sequence>
<gene>
    <name evidence="2" type="ORF">BLNAU_10087</name>
</gene>
<dbReference type="Proteomes" id="UP001281761">
    <property type="component" value="Unassembled WGS sequence"/>
</dbReference>
<accession>A0ABQ9XTY8</accession>
<name>A0ABQ9XTY8_9EUKA</name>
<evidence type="ECO:0000313" key="2">
    <source>
        <dbReference type="EMBL" id="KAK2954947.1"/>
    </source>
</evidence>
<feature type="compositionally biased region" description="Polar residues" evidence="1">
    <location>
        <begin position="913"/>
        <end position="928"/>
    </location>
</feature>
<dbReference type="EMBL" id="JARBJD010000072">
    <property type="protein sequence ID" value="KAK2954947.1"/>
    <property type="molecule type" value="Genomic_DNA"/>
</dbReference>
<comment type="caution">
    <text evidence="2">The sequence shown here is derived from an EMBL/GenBank/DDBJ whole genome shotgun (WGS) entry which is preliminary data.</text>
</comment>
<evidence type="ECO:0000256" key="1">
    <source>
        <dbReference type="SAM" id="MobiDB-lite"/>
    </source>
</evidence>
<evidence type="ECO:0000313" key="3">
    <source>
        <dbReference type="Proteomes" id="UP001281761"/>
    </source>
</evidence>
<organism evidence="2 3">
    <name type="scientific">Blattamonas nauphoetae</name>
    <dbReference type="NCBI Taxonomy" id="2049346"/>
    <lineage>
        <taxon>Eukaryota</taxon>
        <taxon>Metamonada</taxon>
        <taxon>Preaxostyla</taxon>
        <taxon>Oxymonadida</taxon>
        <taxon>Blattamonas</taxon>
    </lineage>
</organism>
<feature type="compositionally biased region" description="Low complexity" evidence="1">
    <location>
        <begin position="929"/>
        <end position="952"/>
    </location>
</feature>
<protein>
    <submittedName>
        <fullName evidence="2">Uncharacterized protein</fullName>
    </submittedName>
</protein>
<reference evidence="2 3" key="1">
    <citation type="journal article" date="2022" name="bioRxiv">
        <title>Genomics of Preaxostyla Flagellates Illuminates Evolutionary Transitions and the Path Towards Mitochondrial Loss.</title>
        <authorList>
            <person name="Novak L.V.F."/>
            <person name="Treitli S.C."/>
            <person name="Pyrih J."/>
            <person name="Halakuc P."/>
            <person name="Pipaliya S.V."/>
            <person name="Vacek V."/>
            <person name="Brzon O."/>
            <person name="Soukal P."/>
            <person name="Eme L."/>
            <person name="Dacks J.B."/>
            <person name="Karnkowska A."/>
            <person name="Elias M."/>
            <person name="Hampl V."/>
        </authorList>
    </citation>
    <scope>NUCLEOTIDE SEQUENCE [LARGE SCALE GENOMIC DNA]</scope>
    <source>
        <strain evidence="2">NAU3</strain>
        <tissue evidence="2">Gut</tissue>
    </source>
</reference>
<keyword evidence="3" id="KW-1185">Reference proteome</keyword>